<feature type="compositionally biased region" description="Polar residues" evidence="5">
    <location>
        <begin position="913"/>
        <end position="922"/>
    </location>
</feature>
<protein>
    <submittedName>
        <fullName evidence="7">Formin-J isoform X1</fullName>
    </submittedName>
</protein>
<proteinExistence type="predicted"/>
<dbReference type="InterPro" id="IPR043441">
    <property type="entry name" value="Tjap1/BEGAIN"/>
</dbReference>
<accession>A0A6J2UAV0</accession>
<keyword evidence="4" id="KW-0175">Coiled coil</keyword>
<dbReference type="OrthoDB" id="10068192at2759"/>
<feature type="compositionally biased region" description="Low complexity" evidence="5">
    <location>
        <begin position="286"/>
        <end position="315"/>
    </location>
</feature>
<evidence type="ECO:0000313" key="7">
    <source>
        <dbReference type="RefSeq" id="XP_030385646.1"/>
    </source>
</evidence>
<dbReference type="GO" id="GO:0016020">
    <property type="term" value="C:membrane"/>
    <property type="evidence" value="ECO:0007669"/>
    <property type="project" value="UniProtKB-SubCell"/>
</dbReference>
<evidence type="ECO:0000256" key="4">
    <source>
        <dbReference type="SAM" id="Coils"/>
    </source>
</evidence>
<feature type="region of interest" description="Disordered" evidence="5">
    <location>
        <begin position="272"/>
        <end position="315"/>
    </location>
</feature>
<dbReference type="AlphaFoldDB" id="A0A6J2UAV0"/>
<reference evidence="7" key="1">
    <citation type="submission" date="2025-08" db="UniProtKB">
        <authorList>
            <consortium name="RefSeq"/>
        </authorList>
    </citation>
    <scope>IDENTIFICATION</scope>
    <source>
        <strain evidence="7">11010-0011.00</strain>
        <tissue evidence="7">Whole body</tissue>
    </source>
</reference>
<feature type="compositionally biased region" description="Low complexity" evidence="5">
    <location>
        <begin position="790"/>
        <end position="820"/>
    </location>
</feature>
<dbReference type="Proteomes" id="UP000504634">
    <property type="component" value="Unplaced"/>
</dbReference>
<dbReference type="PANTHER" id="PTHR28664:SF4">
    <property type="entry name" value="TIGHT JUNCTION-ASSOCIATED PROTEIN 1"/>
    <property type="match status" value="1"/>
</dbReference>
<keyword evidence="3" id="KW-0472">Membrane</keyword>
<dbReference type="RefSeq" id="XP_030385646.1">
    <property type="nucleotide sequence ID" value="XM_030529786.1"/>
</dbReference>
<comment type="subcellular location">
    <subcellularLocation>
        <location evidence="1">Membrane</location>
        <topology evidence="1">Peripheral membrane protein</topology>
    </subcellularLocation>
</comment>
<sequence>MSTIVEQAASDVLSAAAATTANSNNNISSSSNSNSNNNNNNTVTATATAAVAVVAAAAAVVSAASSTPLAEIEQLQQALIEKQTQLYALETACLRETERQVELEDSVIAWQDKYDRLYESHKRVQKVNQSLEDKMLKLVDRNTSERAQLTSDVATLSVRLAQANFNIAKLQREIERYKADISLAIQLLQCKPDSFVPQKVSSLPIDIQSKVSAYMRLETNSHSDSECSNSGVGVATSASYKVLPASDSPPPAPCPFPPTAMVYSMRGLGKYAKNTPTPGTQQSHVSSNNNNNNNNSCSSNSNNNNTKDTLNNNSSTGQCNAINAINANNTNSKFNRATNADPDMISPTVMAKFLEDELKAGEVKHCDTCQCSKQDLTVLADVSRSYTVATQTPHHSLGHGGALNEPLTQLCLRCNSNLNSPSRTNSPYLMKLVKSSDSVISETKSSVSDLNDMDKLFTPAKKDDLMVNPILGHHRLCERTTLGLTASTAQDYAAIAAGKMTASTMMYPTTHLGAYAVEKYMLETSSLGQLRNGYPRRFLDGGGTALQLLNKYEPTGGTTTAEEIEDEATKPLLAAISQSNLLDVETQQQQQQQNQQQQPQPQPQQQQQQQQVLQKLEDVCEPLPVKPTPVAVAAVVAAQQALLKSNNSGSVNSLWSKTSSCEGAKMFETFNRNLIKTIKAENPKHRGPRLCAMRIQQNGQSNILLDNLESIETYTPVIYKRRERLLDEELNDTKDIITSKDSNAALPEANAVNAAVEAWQAPAASYEHVALQPVLEPQVELETEKAGQMEAPTATTTAEASGIAPATAAATATATATAPTGSPKHSANSKSCTHSSSISDAIDYQESVALRRQQLSRVAEWVQHNTQQLEQRALQQPLPPSDSNSGTERQSSYSTLDRMDSISIEKLSMDSGYKTTPQQLTNGYADAGKSTEDSLSPKTDNTSNSLGPIVDSNASVNINVNASMNANANTNANAIPGKKAELCTTYYRRTTRSGLPVAYTTTTTTTTITNNSNNGNDAMNSSMPCSSAGSPPLVCPEQPTCDILNYKYYPNDTDKTRSVQAELHTTTQHVDIAQMEYNVKQFLLKQNEWSMRGAGAGTAVGGAPNGEAPTAQTVAAPMTRLVRHTRLLGPGVGERVRMTAPGGAVAATTAMAAPHRTETNL</sequence>
<evidence type="ECO:0000313" key="6">
    <source>
        <dbReference type="Proteomes" id="UP000504634"/>
    </source>
</evidence>
<feature type="coiled-coil region" evidence="4">
    <location>
        <begin position="72"/>
        <end position="187"/>
    </location>
</feature>
<feature type="compositionally biased region" description="Polar residues" evidence="5">
    <location>
        <begin position="881"/>
        <end position="895"/>
    </location>
</feature>
<feature type="region of interest" description="Disordered" evidence="5">
    <location>
        <begin position="781"/>
        <end position="835"/>
    </location>
</feature>
<evidence type="ECO:0000256" key="1">
    <source>
        <dbReference type="ARBA" id="ARBA00004170"/>
    </source>
</evidence>
<dbReference type="PANTHER" id="PTHR28664">
    <property type="entry name" value="TIGHT JUNCTION-ASSOCIATED PROTEIN 1"/>
    <property type="match status" value="1"/>
</dbReference>
<feature type="region of interest" description="Disordered" evidence="5">
    <location>
        <begin position="584"/>
        <end position="610"/>
    </location>
</feature>
<feature type="compositionally biased region" description="Low complexity" evidence="5">
    <location>
        <begin position="587"/>
        <end position="610"/>
    </location>
</feature>
<name>A0A6J2UAV0_DROLE</name>
<keyword evidence="2" id="KW-0597">Phosphoprotein</keyword>
<feature type="compositionally biased region" description="Polar residues" evidence="5">
    <location>
        <begin position="274"/>
        <end position="285"/>
    </location>
</feature>
<evidence type="ECO:0000256" key="3">
    <source>
        <dbReference type="ARBA" id="ARBA00023136"/>
    </source>
</evidence>
<dbReference type="GeneID" id="115632567"/>
<gene>
    <name evidence="7" type="primary">LOC115632567</name>
</gene>
<feature type="compositionally biased region" description="Polar residues" evidence="5">
    <location>
        <begin position="823"/>
        <end position="835"/>
    </location>
</feature>
<keyword evidence="6" id="KW-1185">Reference proteome</keyword>
<evidence type="ECO:0000256" key="2">
    <source>
        <dbReference type="ARBA" id="ARBA00022553"/>
    </source>
</evidence>
<organism evidence="6 7">
    <name type="scientific">Drosophila lebanonensis</name>
    <name type="common">Fruit fly</name>
    <name type="synonym">Scaptodrosophila lebanonensis</name>
    <dbReference type="NCBI Taxonomy" id="7225"/>
    <lineage>
        <taxon>Eukaryota</taxon>
        <taxon>Metazoa</taxon>
        <taxon>Ecdysozoa</taxon>
        <taxon>Arthropoda</taxon>
        <taxon>Hexapoda</taxon>
        <taxon>Insecta</taxon>
        <taxon>Pterygota</taxon>
        <taxon>Neoptera</taxon>
        <taxon>Endopterygota</taxon>
        <taxon>Diptera</taxon>
        <taxon>Brachycera</taxon>
        <taxon>Muscomorpha</taxon>
        <taxon>Ephydroidea</taxon>
        <taxon>Drosophilidae</taxon>
        <taxon>Scaptodrosophila</taxon>
    </lineage>
</organism>
<evidence type="ECO:0000256" key="5">
    <source>
        <dbReference type="SAM" id="MobiDB-lite"/>
    </source>
</evidence>
<feature type="region of interest" description="Disordered" evidence="5">
    <location>
        <begin position="871"/>
        <end position="948"/>
    </location>
</feature>
<feature type="compositionally biased region" description="Polar residues" evidence="5">
    <location>
        <begin position="933"/>
        <end position="946"/>
    </location>
</feature>